<reference evidence="2" key="2">
    <citation type="submission" date="2022-01" db="EMBL/GenBank/DDBJ databases">
        <authorList>
            <person name="Yamashiro T."/>
            <person name="Shiraishi A."/>
            <person name="Satake H."/>
            <person name="Nakayama K."/>
        </authorList>
    </citation>
    <scope>NUCLEOTIDE SEQUENCE</scope>
</reference>
<accession>A0ABQ5J1H6</accession>
<protein>
    <recommendedName>
        <fullName evidence="4">MAK10-like protein</fullName>
    </recommendedName>
</protein>
<reference evidence="2" key="1">
    <citation type="journal article" date="2022" name="Int. J. Mol. Sci.">
        <title>Draft Genome of Tanacetum Coccineum: Genomic Comparison of Closely Related Tanacetum-Family Plants.</title>
        <authorList>
            <person name="Yamashiro T."/>
            <person name="Shiraishi A."/>
            <person name="Nakayama K."/>
            <person name="Satake H."/>
        </authorList>
    </citation>
    <scope>NUCLEOTIDE SEQUENCE</scope>
</reference>
<dbReference type="Proteomes" id="UP001151760">
    <property type="component" value="Unassembled WGS sequence"/>
</dbReference>
<evidence type="ECO:0008006" key="4">
    <source>
        <dbReference type="Google" id="ProtNLM"/>
    </source>
</evidence>
<evidence type="ECO:0000313" key="3">
    <source>
        <dbReference type="Proteomes" id="UP001151760"/>
    </source>
</evidence>
<comment type="caution">
    <text evidence="2">The sequence shown here is derived from an EMBL/GenBank/DDBJ whole genome shotgun (WGS) entry which is preliminary data.</text>
</comment>
<evidence type="ECO:0000256" key="1">
    <source>
        <dbReference type="SAM" id="MobiDB-lite"/>
    </source>
</evidence>
<evidence type="ECO:0000313" key="2">
    <source>
        <dbReference type="EMBL" id="GJU06289.1"/>
    </source>
</evidence>
<organism evidence="2 3">
    <name type="scientific">Tanacetum coccineum</name>
    <dbReference type="NCBI Taxonomy" id="301880"/>
    <lineage>
        <taxon>Eukaryota</taxon>
        <taxon>Viridiplantae</taxon>
        <taxon>Streptophyta</taxon>
        <taxon>Embryophyta</taxon>
        <taxon>Tracheophyta</taxon>
        <taxon>Spermatophyta</taxon>
        <taxon>Magnoliopsida</taxon>
        <taxon>eudicotyledons</taxon>
        <taxon>Gunneridae</taxon>
        <taxon>Pentapetalae</taxon>
        <taxon>asterids</taxon>
        <taxon>campanulids</taxon>
        <taxon>Asterales</taxon>
        <taxon>Asteraceae</taxon>
        <taxon>Asteroideae</taxon>
        <taxon>Anthemideae</taxon>
        <taxon>Anthemidinae</taxon>
        <taxon>Tanacetum</taxon>
    </lineage>
</organism>
<sequence length="298" mass="33841">MSRVHPTAASSSLMEAHLASTQPTQVNKVTTSCEICSGPHDTQYCMEDPDQAFVEYASLRTNEVGGKRFTLNQGPRNFNDAANTWKDKSNFNWERTQTFTSPRNSSISTCSSSYQMKLEKALLNFDSHQEKRLSHLRTQLGQQQDDMIGKINLLWKTISEKLNNVSTLENAGNSMAPKSTAAISHVKREELRKKGIKSLSKIFSLKYLSPASIKELNKNSSAPKRVHFVNSIAKEQGKEKDEMGTAKEVEELFEDEESEMETEEEVEEVFDDETEEEEDDDTKYYNSLSTIKELAYHE</sequence>
<gene>
    <name evidence="2" type="ORF">Tco_1122719</name>
</gene>
<dbReference type="EMBL" id="BQNB010021428">
    <property type="protein sequence ID" value="GJU06289.1"/>
    <property type="molecule type" value="Genomic_DNA"/>
</dbReference>
<feature type="region of interest" description="Disordered" evidence="1">
    <location>
        <begin position="1"/>
        <end position="23"/>
    </location>
</feature>
<feature type="compositionally biased region" description="Polar residues" evidence="1">
    <location>
        <begin position="8"/>
        <end position="23"/>
    </location>
</feature>
<feature type="region of interest" description="Disordered" evidence="1">
    <location>
        <begin position="234"/>
        <end position="287"/>
    </location>
</feature>
<name>A0ABQ5J1H6_9ASTR</name>
<feature type="compositionally biased region" description="Acidic residues" evidence="1">
    <location>
        <begin position="251"/>
        <end position="281"/>
    </location>
</feature>
<keyword evidence="3" id="KW-1185">Reference proteome</keyword>
<feature type="compositionally biased region" description="Basic and acidic residues" evidence="1">
    <location>
        <begin position="235"/>
        <end position="250"/>
    </location>
</feature>
<proteinExistence type="predicted"/>